<dbReference type="Pfam" id="PF00593">
    <property type="entry name" value="TonB_dep_Rec_b-barrel"/>
    <property type="match status" value="1"/>
</dbReference>
<evidence type="ECO:0000256" key="2">
    <source>
        <dbReference type="ARBA" id="ARBA00022448"/>
    </source>
</evidence>
<evidence type="ECO:0000313" key="17">
    <source>
        <dbReference type="Proteomes" id="UP000092695"/>
    </source>
</evidence>
<dbReference type="STRING" id="1548547.BA177_11615"/>
<evidence type="ECO:0000259" key="14">
    <source>
        <dbReference type="Pfam" id="PF00593"/>
    </source>
</evidence>
<evidence type="ECO:0000256" key="7">
    <source>
        <dbReference type="ARBA" id="ARBA00023065"/>
    </source>
</evidence>
<keyword evidence="4" id="KW-0410">Iron transport</keyword>
<dbReference type="PANTHER" id="PTHR32552">
    <property type="entry name" value="FERRICHROME IRON RECEPTOR-RELATED"/>
    <property type="match status" value="1"/>
</dbReference>
<keyword evidence="16" id="KW-0675">Receptor</keyword>
<evidence type="ECO:0000256" key="9">
    <source>
        <dbReference type="ARBA" id="ARBA00023136"/>
    </source>
</evidence>
<evidence type="ECO:0000256" key="5">
    <source>
        <dbReference type="ARBA" id="ARBA00022692"/>
    </source>
</evidence>
<evidence type="ECO:0000256" key="13">
    <source>
        <dbReference type="SAM" id="SignalP"/>
    </source>
</evidence>
<dbReference type="PANTHER" id="PTHR32552:SF81">
    <property type="entry name" value="TONB-DEPENDENT OUTER MEMBRANE RECEPTOR"/>
    <property type="match status" value="1"/>
</dbReference>
<dbReference type="PROSITE" id="PS52016">
    <property type="entry name" value="TONB_DEPENDENT_REC_3"/>
    <property type="match status" value="1"/>
</dbReference>
<feature type="signal peptide" evidence="13">
    <location>
        <begin position="1"/>
        <end position="31"/>
    </location>
</feature>
<dbReference type="InterPro" id="IPR012910">
    <property type="entry name" value="Plug_dom"/>
</dbReference>
<evidence type="ECO:0000256" key="4">
    <source>
        <dbReference type="ARBA" id="ARBA00022496"/>
    </source>
</evidence>
<evidence type="ECO:0000256" key="1">
    <source>
        <dbReference type="ARBA" id="ARBA00004571"/>
    </source>
</evidence>
<keyword evidence="5 11" id="KW-0812">Transmembrane</keyword>
<organism evidence="16 17">
    <name type="scientific">Woeseia oceani</name>
    <dbReference type="NCBI Taxonomy" id="1548547"/>
    <lineage>
        <taxon>Bacteria</taxon>
        <taxon>Pseudomonadati</taxon>
        <taxon>Pseudomonadota</taxon>
        <taxon>Gammaproteobacteria</taxon>
        <taxon>Woeseiales</taxon>
        <taxon>Woeseiaceae</taxon>
        <taxon>Woeseia</taxon>
    </lineage>
</organism>
<dbReference type="GO" id="GO:0006826">
    <property type="term" value="P:iron ion transport"/>
    <property type="evidence" value="ECO:0007669"/>
    <property type="project" value="UniProtKB-KW"/>
</dbReference>
<dbReference type="KEGG" id="woc:BA177_11615"/>
<evidence type="ECO:0000256" key="12">
    <source>
        <dbReference type="RuleBase" id="RU003357"/>
    </source>
</evidence>
<dbReference type="Proteomes" id="UP000092695">
    <property type="component" value="Chromosome"/>
</dbReference>
<evidence type="ECO:0000256" key="8">
    <source>
        <dbReference type="ARBA" id="ARBA00023077"/>
    </source>
</evidence>
<dbReference type="Pfam" id="PF07715">
    <property type="entry name" value="Plug"/>
    <property type="match status" value="1"/>
</dbReference>
<proteinExistence type="inferred from homology"/>
<feature type="domain" description="TonB-dependent receptor-like beta-barrel" evidence="14">
    <location>
        <begin position="243"/>
        <end position="723"/>
    </location>
</feature>
<keyword evidence="8 12" id="KW-0798">TonB box</keyword>
<dbReference type="OrthoDB" id="5987490at2"/>
<dbReference type="InterPro" id="IPR000531">
    <property type="entry name" value="Beta-barrel_TonB"/>
</dbReference>
<reference evidence="16 17" key="1">
    <citation type="submission" date="2016-06" db="EMBL/GenBank/DDBJ databases">
        <title>Complete genome sequence of a deep-branching marine Gamma Proteobacterium Woeseia oceani type strain XK5.</title>
        <authorList>
            <person name="Mu D."/>
            <person name="Du Z."/>
        </authorList>
    </citation>
    <scope>NUCLEOTIDE SEQUENCE [LARGE SCALE GENOMIC DNA]</scope>
    <source>
        <strain evidence="16 17">XK5</strain>
    </source>
</reference>
<dbReference type="CDD" id="cd01347">
    <property type="entry name" value="ligand_gated_channel"/>
    <property type="match status" value="1"/>
</dbReference>
<accession>A0A193LH21</accession>
<dbReference type="InterPro" id="IPR039426">
    <property type="entry name" value="TonB-dep_rcpt-like"/>
</dbReference>
<evidence type="ECO:0000313" key="16">
    <source>
        <dbReference type="EMBL" id="ANO51761.1"/>
    </source>
</evidence>
<keyword evidence="2 11" id="KW-0813">Transport</keyword>
<dbReference type="GO" id="GO:0009279">
    <property type="term" value="C:cell outer membrane"/>
    <property type="evidence" value="ECO:0007669"/>
    <property type="project" value="UniProtKB-SubCell"/>
</dbReference>
<gene>
    <name evidence="16" type="ORF">BA177_11615</name>
</gene>
<evidence type="ECO:0000256" key="11">
    <source>
        <dbReference type="PROSITE-ProRule" id="PRU01360"/>
    </source>
</evidence>
<protein>
    <submittedName>
        <fullName evidence="16">TonB-dependent receptor</fullName>
    </submittedName>
</protein>
<sequence length="763" mass="83861">MTTALTRRALRLSLSAFALFLPALLPTSVTAQETGARTLEEVVVTARRREESLQDVPVSITAFTGEQLDRMGVLDIIEIAKSTPNVTLEVSRGTNTTLTAFIRGVGQQDPVAGYEAGVGMYIDDVYLNRPQAAVLDVYDVERIEVLRGPQGSLYGRNTIGGAIKYVTKKLDAEPTAKARVSLGSYNQLDAVISGSTPLTDQLRIGGSIARLTRDGFGDNLTQSGVENYQKDLFGARISVEWDATDNLSFRLTGDLIDDKSDPRQGHRLTTGNLTGAPILNDVFDTRAGLSVPEQSVESLGGALVAEWTINDRYSLKNVLSYRDDVSYTPIDFDSLPGVDLDVPAVYDNEQFSEELQLIYNGDRLSGLFGFFYLDASAATQFDVILGTTGDLLSLPGLNANTSGNVLTDSWSVFADFTWQWTDEISVSLGGRYTSDERDSRVLRRSFIGGTTFGGNMPTLFATTSDFRGSKTFSEFTPRASISWQPTEEQNLYFTYSEGFKGGSFDPRGQTTGAPDIDGDGDIDEADIFEFMLFDPEYVNSFELGLKSSWMNNRVTTSIAFIYADYTDIQIPGSVGLDTDNDGTQDTFVGITSNAGDADMTGIEFEGLAQLNDQFQLGWSLGYLDAEFNEFIDAFGVDVADQRVFQNTPEVTASTTLSYERPLALFSTPGSFAVITSLSYRDDTSQFETPTPLLDQEAYTLWDLSFVWEDDDGRWRASLHGKNLTDEEYKVAGYYFPSLGLESSITAFYGNPTTWTATVEYNFQ</sequence>
<dbReference type="EMBL" id="CP016268">
    <property type="protein sequence ID" value="ANO51761.1"/>
    <property type="molecule type" value="Genomic_DNA"/>
</dbReference>
<comment type="subcellular location">
    <subcellularLocation>
        <location evidence="1 11">Cell outer membrane</location>
        <topology evidence="1 11">Multi-pass membrane protein</topology>
    </subcellularLocation>
</comment>
<keyword evidence="17" id="KW-1185">Reference proteome</keyword>
<keyword evidence="13" id="KW-0732">Signal</keyword>
<feature type="domain" description="TonB-dependent receptor plug" evidence="15">
    <location>
        <begin position="53"/>
        <end position="162"/>
    </location>
</feature>
<dbReference type="RefSeq" id="WP_068616392.1">
    <property type="nucleotide sequence ID" value="NZ_CP016268.1"/>
</dbReference>
<dbReference type="PROSITE" id="PS00018">
    <property type="entry name" value="EF_HAND_1"/>
    <property type="match status" value="1"/>
</dbReference>
<dbReference type="InterPro" id="IPR018247">
    <property type="entry name" value="EF_Hand_1_Ca_BS"/>
</dbReference>
<keyword evidence="10 11" id="KW-0998">Cell outer membrane</keyword>
<feature type="chain" id="PRO_5008260212" evidence="13">
    <location>
        <begin position="32"/>
        <end position="763"/>
    </location>
</feature>
<dbReference type="InterPro" id="IPR036942">
    <property type="entry name" value="Beta-barrel_TonB_sf"/>
</dbReference>
<evidence type="ECO:0000256" key="6">
    <source>
        <dbReference type="ARBA" id="ARBA00023004"/>
    </source>
</evidence>
<dbReference type="AlphaFoldDB" id="A0A193LH21"/>
<keyword evidence="7" id="KW-0406">Ion transport</keyword>
<keyword evidence="3 11" id="KW-1134">Transmembrane beta strand</keyword>
<dbReference type="Gene3D" id="2.40.170.20">
    <property type="entry name" value="TonB-dependent receptor, beta-barrel domain"/>
    <property type="match status" value="1"/>
</dbReference>
<evidence type="ECO:0000259" key="15">
    <source>
        <dbReference type="Pfam" id="PF07715"/>
    </source>
</evidence>
<keyword evidence="9 11" id="KW-0472">Membrane</keyword>
<keyword evidence="6" id="KW-0408">Iron</keyword>
<comment type="similarity">
    <text evidence="11 12">Belongs to the TonB-dependent receptor family.</text>
</comment>
<evidence type="ECO:0000256" key="10">
    <source>
        <dbReference type="ARBA" id="ARBA00023237"/>
    </source>
</evidence>
<name>A0A193LH21_9GAMM</name>
<dbReference type="SUPFAM" id="SSF56935">
    <property type="entry name" value="Porins"/>
    <property type="match status" value="1"/>
</dbReference>
<evidence type="ECO:0000256" key="3">
    <source>
        <dbReference type="ARBA" id="ARBA00022452"/>
    </source>
</evidence>